<feature type="region of interest" description="Disordered" evidence="1">
    <location>
        <begin position="1"/>
        <end position="26"/>
    </location>
</feature>
<dbReference type="EMBL" id="BLXT01000469">
    <property type="protein sequence ID" value="GFN77380.1"/>
    <property type="molecule type" value="Genomic_DNA"/>
</dbReference>
<accession>A0AAV3Y4Q8</accession>
<dbReference type="AlphaFoldDB" id="A0AAV3Y4Q8"/>
<gene>
    <name evidence="2" type="ORF">PoB_000388600</name>
</gene>
<evidence type="ECO:0000313" key="2">
    <source>
        <dbReference type="EMBL" id="GFN77380.1"/>
    </source>
</evidence>
<comment type="caution">
    <text evidence="2">The sequence shown here is derived from an EMBL/GenBank/DDBJ whole genome shotgun (WGS) entry which is preliminary data.</text>
</comment>
<sequence>MQLFNKKSSQKDFTSAPRRTNQAGEQHDLVCSAVKTRPWPMILVRVIDRVWNYKPKQRTKQHLKADQLKKGETKSREEEEEKESGLAAKQQNGGPALICRDSYVSSLKVKGKL</sequence>
<evidence type="ECO:0000313" key="3">
    <source>
        <dbReference type="Proteomes" id="UP000735302"/>
    </source>
</evidence>
<organism evidence="2 3">
    <name type="scientific">Plakobranchus ocellatus</name>
    <dbReference type="NCBI Taxonomy" id="259542"/>
    <lineage>
        <taxon>Eukaryota</taxon>
        <taxon>Metazoa</taxon>
        <taxon>Spiralia</taxon>
        <taxon>Lophotrochozoa</taxon>
        <taxon>Mollusca</taxon>
        <taxon>Gastropoda</taxon>
        <taxon>Heterobranchia</taxon>
        <taxon>Euthyneura</taxon>
        <taxon>Panpulmonata</taxon>
        <taxon>Sacoglossa</taxon>
        <taxon>Placobranchoidea</taxon>
        <taxon>Plakobranchidae</taxon>
        <taxon>Plakobranchus</taxon>
    </lineage>
</organism>
<protein>
    <submittedName>
        <fullName evidence="2">Uncharacterized protein</fullName>
    </submittedName>
</protein>
<feature type="region of interest" description="Disordered" evidence="1">
    <location>
        <begin position="55"/>
        <end position="93"/>
    </location>
</feature>
<name>A0AAV3Y4Q8_9GAST</name>
<reference evidence="2 3" key="1">
    <citation type="journal article" date="2021" name="Elife">
        <title>Chloroplast acquisition without the gene transfer in kleptoplastic sea slugs, Plakobranchus ocellatus.</title>
        <authorList>
            <person name="Maeda T."/>
            <person name="Takahashi S."/>
            <person name="Yoshida T."/>
            <person name="Shimamura S."/>
            <person name="Takaki Y."/>
            <person name="Nagai Y."/>
            <person name="Toyoda A."/>
            <person name="Suzuki Y."/>
            <person name="Arimoto A."/>
            <person name="Ishii H."/>
            <person name="Satoh N."/>
            <person name="Nishiyama T."/>
            <person name="Hasebe M."/>
            <person name="Maruyama T."/>
            <person name="Minagawa J."/>
            <person name="Obokata J."/>
            <person name="Shigenobu S."/>
        </authorList>
    </citation>
    <scope>NUCLEOTIDE SEQUENCE [LARGE SCALE GENOMIC DNA]</scope>
</reference>
<proteinExistence type="predicted"/>
<feature type="compositionally biased region" description="Polar residues" evidence="1">
    <location>
        <begin position="1"/>
        <end position="24"/>
    </location>
</feature>
<keyword evidence="3" id="KW-1185">Reference proteome</keyword>
<dbReference type="Proteomes" id="UP000735302">
    <property type="component" value="Unassembled WGS sequence"/>
</dbReference>
<evidence type="ECO:0000256" key="1">
    <source>
        <dbReference type="SAM" id="MobiDB-lite"/>
    </source>
</evidence>
<feature type="compositionally biased region" description="Basic and acidic residues" evidence="1">
    <location>
        <begin position="63"/>
        <end position="77"/>
    </location>
</feature>